<evidence type="ECO:0000313" key="3">
    <source>
        <dbReference type="Proteomes" id="UP000029981"/>
    </source>
</evidence>
<keyword evidence="1" id="KW-0732">Signal</keyword>
<name>A0A0A0KRM7_CUCSA</name>
<reference evidence="2 3" key="1">
    <citation type="journal article" date="2009" name="Nat. Genet.">
        <title>The genome of the cucumber, Cucumis sativus L.</title>
        <authorList>
            <person name="Huang S."/>
            <person name="Li R."/>
            <person name="Zhang Z."/>
            <person name="Li L."/>
            <person name="Gu X."/>
            <person name="Fan W."/>
            <person name="Lucas W.J."/>
            <person name="Wang X."/>
            <person name="Xie B."/>
            <person name="Ni P."/>
            <person name="Ren Y."/>
            <person name="Zhu H."/>
            <person name="Li J."/>
            <person name="Lin K."/>
            <person name="Jin W."/>
            <person name="Fei Z."/>
            <person name="Li G."/>
            <person name="Staub J."/>
            <person name="Kilian A."/>
            <person name="van der Vossen E.A."/>
            <person name="Wu Y."/>
            <person name="Guo J."/>
            <person name="He J."/>
            <person name="Jia Z."/>
            <person name="Ren Y."/>
            <person name="Tian G."/>
            <person name="Lu Y."/>
            <person name="Ruan J."/>
            <person name="Qian W."/>
            <person name="Wang M."/>
            <person name="Huang Q."/>
            <person name="Li B."/>
            <person name="Xuan Z."/>
            <person name="Cao J."/>
            <person name="Asan"/>
            <person name="Wu Z."/>
            <person name="Zhang J."/>
            <person name="Cai Q."/>
            <person name="Bai Y."/>
            <person name="Zhao B."/>
            <person name="Han Y."/>
            <person name="Li Y."/>
            <person name="Li X."/>
            <person name="Wang S."/>
            <person name="Shi Q."/>
            <person name="Liu S."/>
            <person name="Cho W.K."/>
            <person name="Kim J.Y."/>
            <person name="Xu Y."/>
            <person name="Heller-Uszynska K."/>
            <person name="Miao H."/>
            <person name="Cheng Z."/>
            <person name="Zhang S."/>
            <person name="Wu J."/>
            <person name="Yang Y."/>
            <person name="Kang H."/>
            <person name="Li M."/>
            <person name="Liang H."/>
            <person name="Ren X."/>
            <person name="Shi Z."/>
            <person name="Wen M."/>
            <person name="Jian M."/>
            <person name="Yang H."/>
            <person name="Zhang G."/>
            <person name="Yang Z."/>
            <person name="Chen R."/>
            <person name="Liu S."/>
            <person name="Li J."/>
            <person name="Ma L."/>
            <person name="Liu H."/>
            <person name="Zhou Y."/>
            <person name="Zhao J."/>
            <person name="Fang X."/>
            <person name="Li G."/>
            <person name="Fang L."/>
            <person name="Li Y."/>
            <person name="Liu D."/>
            <person name="Zheng H."/>
            <person name="Zhang Y."/>
            <person name="Qin N."/>
            <person name="Li Z."/>
            <person name="Yang G."/>
            <person name="Yang S."/>
            <person name="Bolund L."/>
            <person name="Kristiansen K."/>
            <person name="Zheng H."/>
            <person name="Li S."/>
            <person name="Zhang X."/>
            <person name="Yang H."/>
            <person name="Wang J."/>
            <person name="Sun R."/>
            <person name="Zhang B."/>
            <person name="Jiang S."/>
            <person name="Wang J."/>
            <person name="Du Y."/>
            <person name="Li S."/>
        </authorList>
    </citation>
    <scope>NUCLEOTIDE SEQUENCE [LARGE SCALE GENOMIC DNA]</scope>
    <source>
        <strain evidence="3">cv. 9930</strain>
    </source>
</reference>
<keyword evidence="3" id="KW-1185">Reference proteome</keyword>
<gene>
    <name evidence="2" type="ORF">Csa_5G623640</name>
</gene>
<dbReference type="AlphaFoldDB" id="A0A0A0KRM7"/>
<organism evidence="2 3">
    <name type="scientific">Cucumis sativus</name>
    <name type="common">Cucumber</name>
    <dbReference type="NCBI Taxonomy" id="3659"/>
    <lineage>
        <taxon>Eukaryota</taxon>
        <taxon>Viridiplantae</taxon>
        <taxon>Streptophyta</taxon>
        <taxon>Embryophyta</taxon>
        <taxon>Tracheophyta</taxon>
        <taxon>Spermatophyta</taxon>
        <taxon>Magnoliopsida</taxon>
        <taxon>eudicotyledons</taxon>
        <taxon>Gunneridae</taxon>
        <taxon>Pentapetalae</taxon>
        <taxon>rosids</taxon>
        <taxon>fabids</taxon>
        <taxon>Cucurbitales</taxon>
        <taxon>Cucurbitaceae</taxon>
        <taxon>Benincaseae</taxon>
        <taxon>Cucumis</taxon>
    </lineage>
</organism>
<reference evidence="2 3" key="2">
    <citation type="journal article" date="2009" name="PLoS ONE">
        <title>An integrated genetic and cytogenetic map of the cucumber genome.</title>
        <authorList>
            <person name="Ren Y."/>
            <person name="Zhang Z."/>
            <person name="Liu J."/>
            <person name="Staub J.E."/>
            <person name="Han Y."/>
            <person name="Cheng Z."/>
            <person name="Li X."/>
            <person name="Lu J."/>
            <person name="Miao H."/>
            <person name="Kang H."/>
            <person name="Xie B."/>
            <person name="Gu X."/>
            <person name="Wang X."/>
            <person name="Du Y."/>
            <person name="Jin W."/>
            <person name="Huang S."/>
        </authorList>
    </citation>
    <scope>NUCLEOTIDE SEQUENCE [LARGE SCALE GENOMIC DNA]</scope>
    <source>
        <strain evidence="3">cv. 9930</strain>
    </source>
</reference>
<protein>
    <submittedName>
        <fullName evidence="2">Uncharacterized protein</fullName>
    </submittedName>
</protein>
<accession>A0A0A0KRM7</accession>
<dbReference type="Gramene" id="KGN52300">
    <property type="protein sequence ID" value="KGN52300"/>
    <property type="gene ID" value="Csa_5G623640"/>
</dbReference>
<feature type="signal peptide" evidence="1">
    <location>
        <begin position="1"/>
        <end position="16"/>
    </location>
</feature>
<dbReference type="Proteomes" id="UP000029981">
    <property type="component" value="Chromosome 5"/>
</dbReference>
<proteinExistence type="predicted"/>
<dbReference type="EMBL" id="CM002926">
    <property type="protein sequence ID" value="KGN52300.1"/>
    <property type="molecule type" value="Genomic_DNA"/>
</dbReference>
<evidence type="ECO:0000256" key="1">
    <source>
        <dbReference type="SAM" id="SignalP"/>
    </source>
</evidence>
<feature type="chain" id="PRO_5001965483" evidence="1">
    <location>
        <begin position="17"/>
        <end position="85"/>
    </location>
</feature>
<reference evidence="2 3" key="4">
    <citation type="journal article" date="2011" name="BMC Genomics">
        <title>RNA-Seq improves annotation of protein-coding genes in the cucumber genome.</title>
        <authorList>
            <person name="Li Z."/>
            <person name="Zhang Z."/>
            <person name="Yan P."/>
            <person name="Huang S."/>
            <person name="Fei Z."/>
            <person name="Lin K."/>
        </authorList>
    </citation>
    <scope>NUCLEOTIDE SEQUENCE [LARGE SCALE GENOMIC DNA]</scope>
    <source>
        <strain evidence="3">cv. 9930</strain>
    </source>
</reference>
<reference evidence="2 3" key="3">
    <citation type="journal article" date="2010" name="BMC Genomics">
        <title>Transcriptome sequencing and comparative analysis of cucumber flowers with different sex types.</title>
        <authorList>
            <person name="Guo S."/>
            <person name="Zheng Y."/>
            <person name="Joung J.G."/>
            <person name="Liu S."/>
            <person name="Zhang Z."/>
            <person name="Crasta O.R."/>
            <person name="Sobral B.W."/>
            <person name="Xu Y."/>
            <person name="Huang S."/>
            <person name="Fei Z."/>
        </authorList>
    </citation>
    <scope>NUCLEOTIDE SEQUENCE [LARGE SCALE GENOMIC DNA]</scope>
    <source>
        <strain evidence="3">cv. 9930</strain>
    </source>
</reference>
<evidence type="ECO:0000313" key="2">
    <source>
        <dbReference type="EMBL" id="KGN52300.1"/>
    </source>
</evidence>
<sequence>MAIFLSLFLLLNFCYAAEENEDAFLPAQGAGITKNGEEAKEEKFKFLPDHIPFYKKPIFKTIPRQPIIKKPFPKPYRPPVLPSHP</sequence>